<name>A0A3E0G743_9PSEU</name>
<dbReference type="EMBL" id="QUNO01000038">
    <property type="protein sequence ID" value="REH18047.1"/>
    <property type="molecule type" value="Genomic_DNA"/>
</dbReference>
<reference evidence="1 2" key="1">
    <citation type="submission" date="2018-08" db="EMBL/GenBank/DDBJ databases">
        <title>Genomic Encyclopedia of Archaeal and Bacterial Type Strains, Phase II (KMG-II): from individual species to whole genera.</title>
        <authorList>
            <person name="Goeker M."/>
        </authorList>
    </citation>
    <scope>NUCLEOTIDE SEQUENCE [LARGE SCALE GENOMIC DNA]</scope>
    <source>
        <strain evidence="1 2">DSM 45791</strain>
    </source>
</reference>
<sequence length="83" mass="8983">MNVPRLLVVAKECPHPLSGLAVTFVPDHDTEQHELHVLCLGCKAAWDQGNMPLDLMERVTNAIVEGRTTPAPGLDRKRSGASA</sequence>
<proteinExistence type="predicted"/>
<protein>
    <submittedName>
        <fullName evidence="1">Uncharacterized protein</fullName>
    </submittedName>
</protein>
<accession>A0A3E0G743</accession>
<dbReference type="AlphaFoldDB" id="A0A3E0G743"/>
<evidence type="ECO:0000313" key="2">
    <source>
        <dbReference type="Proteomes" id="UP000256269"/>
    </source>
</evidence>
<gene>
    <name evidence="1" type="ORF">BCF44_13834</name>
</gene>
<comment type="caution">
    <text evidence="1">The sequence shown here is derived from an EMBL/GenBank/DDBJ whole genome shotgun (WGS) entry which is preliminary data.</text>
</comment>
<organism evidence="1 2">
    <name type="scientific">Kutzneria buriramensis</name>
    <dbReference type="NCBI Taxonomy" id="1045776"/>
    <lineage>
        <taxon>Bacteria</taxon>
        <taxon>Bacillati</taxon>
        <taxon>Actinomycetota</taxon>
        <taxon>Actinomycetes</taxon>
        <taxon>Pseudonocardiales</taxon>
        <taxon>Pseudonocardiaceae</taxon>
        <taxon>Kutzneria</taxon>
    </lineage>
</organism>
<dbReference type="RefSeq" id="WP_116182254.1">
    <property type="nucleotide sequence ID" value="NZ_CP144378.1"/>
</dbReference>
<dbReference type="Proteomes" id="UP000256269">
    <property type="component" value="Unassembled WGS sequence"/>
</dbReference>
<evidence type="ECO:0000313" key="1">
    <source>
        <dbReference type="EMBL" id="REH18047.1"/>
    </source>
</evidence>
<keyword evidence="2" id="KW-1185">Reference proteome</keyword>